<feature type="region of interest" description="Disordered" evidence="1">
    <location>
        <begin position="1"/>
        <end position="61"/>
    </location>
</feature>
<dbReference type="AlphaFoldDB" id="A0A538TAE8"/>
<accession>A0A538TAE8</accession>
<dbReference type="Proteomes" id="UP000316852">
    <property type="component" value="Unassembled WGS sequence"/>
</dbReference>
<organism evidence="2 3">
    <name type="scientific">Eiseniibacteriota bacterium</name>
    <dbReference type="NCBI Taxonomy" id="2212470"/>
    <lineage>
        <taxon>Bacteria</taxon>
        <taxon>Candidatus Eiseniibacteriota</taxon>
    </lineage>
</organism>
<name>A0A538TAE8_UNCEI</name>
<evidence type="ECO:0000313" key="3">
    <source>
        <dbReference type="Proteomes" id="UP000316852"/>
    </source>
</evidence>
<reference evidence="2 3" key="1">
    <citation type="journal article" date="2019" name="Nat. Microbiol.">
        <title>Mediterranean grassland soil C-N compound turnover is dependent on rainfall and depth, and is mediated by genomically divergent microorganisms.</title>
        <authorList>
            <person name="Diamond S."/>
            <person name="Andeer P.F."/>
            <person name="Li Z."/>
            <person name="Crits-Christoph A."/>
            <person name="Burstein D."/>
            <person name="Anantharaman K."/>
            <person name="Lane K.R."/>
            <person name="Thomas B.C."/>
            <person name="Pan C."/>
            <person name="Northen T.R."/>
            <person name="Banfield J.F."/>
        </authorList>
    </citation>
    <scope>NUCLEOTIDE SEQUENCE [LARGE SCALE GENOMIC DNA]</scope>
    <source>
        <strain evidence="2">WS_6</strain>
    </source>
</reference>
<gene>
    <name evidence="2" type="ORF">E6K76_00975</name>
</gene>
<sequence>MRLFQRNGLQAKEKPTAKTETSPQQGRPYSKPKVEEAGSVFSRTKAVGVSPDDLLTTGSSL</sequence>
<feature type="compositionally biased region" description="Polar residues" evidence="1">
    <location>
        <begin position="18"/>
        <end position="27"/>
    </location>
</feature>
<proteinExistence type="predicted"/>
<comment type="caution">
    <text evidence="2">The sequence shown here is derived from an EMBL/GenBank/DDBJ whole genome shotgun (WGS) entry which is preliminary data.</text>
</comment>
<protein>
    <submittedName>
        <fullName evidence="2">Uncharacterized protein</fullName>
    </submittedName>
</protein>
<evidence type="ECO:0000313" key="2">
    <source>
        <dbReference type="EMBL" id="TMQ60598.1"/>
    </source>
</evidence>
<evidence type="ECO:0000256" key="1">
    <source>
        <dbReference type="SAM" id="MobiDB-lite"/>
    </source>
</evidence>
<dbReference type="EMBL" id="VBOW01000013">
    <property type="protein sequence ID" value="TMQ60598.1"/>
    <property type="molecule type" value="Genomic_DNA"/>
</dbReference>